<dbReference type="EMBL" id="DTGT01000289">
    <property type="protein sequence ID" value="HGH61455.1"/>
    <property type="molecule type" value="Genomic_DNA"/>
</dbReference>
<accession>A0A7C4EXZ1</accession>
<gene>
    <name evidence="1" type="ORF">ENV54_09180</name>
</gene>
<sequence length="94" mass="10979">MKRFLKLLIPFVALGIFMFPEMALSQRVIYVVCWKYVPEKNCNKCSDYFSVQNEDEAIRKCKKRGFAEPNYFPSVARIRAWVLSHCTCGDDDSD</sequence>
<evidence type="ECO:0000313" key="1">
    <source>
        <dbReference type="EMBL" id="HGH61455.1"/>
    </source>
</evidence>
<name>A0A7C4EXZ1_9BACT</name>
<dbReference type="AlphaFoldDB" id="A0A7C4EXZ1"/>
<proteinExistence type="predicted"/>
<organism evidence="1">
    <name type="scientific">Desulfomonile tiedjei</name>
    <dbReference type="NCBI Taxonomy" id="2358"/>
    <lineage>
        <taxon>Bacteria</taxon>
        <taxon>Pseudomonadati</taxon>
        <taxon>Thermodesulfobacteriota</taxon>
        <taxon>Desulfomonilia</taxon>
        <taxon>Desulfomonilales</taxon>
        <taxon>Desulfomonilaceae</taxon>
        <taxon>Desulfomonile</taxon>
    </lineage>
</organism>
<reference evidence="1" key="1">
    <citation type="journal article" date="2020" name="mSystems">
        <title>Genome- and Community-Level Interaction Insights into Carbon Utilization and Element Cycling Functions of Hydrothermarchaeota in Hydrothermal Sediment.</title>
        <authorList>
            <person name="Zhou Z."/>
            <person name="Liu Y."/>
            <person name="Xu W."/>
            <person name="Pan J."/>
            <person name="Luo Z.H."/>
            <person name="Li M."/>
        </authorList>
    </citation>
    <scope>NUCLEOTIDE SEQUENCE [LARGE SCALE GENOMIC DNA]</scope>
    <source>
        <strain evidence="1">SpSt-769</strain>
    </source>
</reference>
<comment type="caution">
    <text evidence="1">The sequence shown here is derived from an EMBL/GenBank/DDBJ whole genome shotgun (WGS) entry which is preliminary data.</text>
</comment>
<protein>
    <submittedName>
        <fullName evidence="1">Uncharacterized protein</fullName>
    </submittedName>
</protein>